<dbReference type="STRING" id="555500.I215_08351"/>
<sequence length="108" mass="11712">MTTLILLLTFAGFYALYNTSSRAELAQGGFDVWLRSQSLLKPAGVILLVGSLILTVLHKGLAAGILYYFVILSTIASLIIILCPLRIMNYKAVAIVFIGIVIAENLIL</sequence>
<name>K2Q346_9FLAO</name>
<accession>K2Q346</accession>
<evidence type="ECO:0000256" key="1">
    <source>
        <dbReference type="SAM" id="Phobius"/>
    </source>
</evidence>
<evidence type="ECO:0008006" key="4">
    <source>
        <dbReference type="Google" id="ProtNLM"/>
    </source>
</evidence>
<dbReference type="Proteomes" id="UP000007364">
    <property type="component" value="Unassembled WGS sequence"/>
</dbReference>
<comment type="caution">
    <text evidence="2">The sequence shown here is derived from an EMBL/GenBank/DDBJ whole genome shotgun (WGS) entry which is preliminary data.</text>
</comment>
<keyword evidence="1" id="KW-0472">Membrane</keyword>
<proteinExistence type="predicted"/>
<organism evidence="2 3">
    <name type="scientific">Galbibacter marinus</name>
    <dbReference type="NCBI Taxonomy" id="555500"/>
    <lineage>
        <taxon>Bacteria</taxon>
        <taxon>Pseudomonadati</taxon>
        <taxon>Bacteroidota</taxon>
        <taxon>Flavobacteriia</taxon>
        <taxon>Flavobacteriales</taxon>
        <taxon>Flavobacteriaceae</taxon>
        <taxon>Galbibacter</taxon>
    </lineage>
</organism>
<dbReference type="RefSeq" id="WP_008991525.1">
    <property type="nucleotide sequence ID" value="NZ_AMSG01000009.1"/>
</dbReference>
<feature type="transmembrane region" description="Helical" evidence="1">
    <location>
        <begin position="88"/>
        <end position="107"/>
    </location>
</feature>
<keyword evidence="3" id="KW-1185">Reference proteome</keyword>
<keyword evidence="1" id="KW-1133">Transmembrane helix</keyword>
<feature type="transmembrane region" description="Helical" evidence="1">
    <location>
        <begin position="39"/>
        <end position="58"/>
    </location>
</feature>
<protein>
    <recommendedName>
        <fullName evidence="4">DUF3325 domain-containing protein</fullName>
    </recommendedName>
</protein>
<reference evidence="2 3" key="1">
    <citation type="journal article" date="2012" name="J. Bacteriol.">
        <title>Genome Sequence of Galbibacter marinum Type Strain ck-I2-15.</title>
        <authorList>
            <person name="Lai Q."/>
            <person name="Li C."/>
            <person name="Shao Z."/>
        </authorList>
    </citation>
    <scope>NUCLEOTIDE SEQUENCE [LARGE SCALE GENOMIC DNA]</scope>
    <source>
        <strain evidence="3">ck-I2-15</strain>
    </source>
</reference>
<evidence type="ECO:0000313" key="3">
    <source>
        <dbReference type="Proteomes" id="UP000007364"/>
    </source>
</evidence>
<dbReference type="AlphaFoldDB" id="K2Q346"/>
<gene>
    <name evidence="2" type="ORF">I215_08351</name>
</gene>
<dbReference type="OrthoDB" id="839906at2"/>
<feature type="transmembrane region" description="Helical" evidence="1">
    <location>
        <begin position="65"/>
        <end position="82"/>
    </location>
</feature>
<keyword evidence="1" id="KW-0812">Transmembrane</keyword>
<evidence type="ECO:0000313" key="2">
    <source>
        <dbReference type="EMBL" id="EKF55241.1"/>
    </source>
</evidence>
<dbReference type="EMBL" id="AMSG01000009">
    <property type="protein sequence ID" value="EKF55241.1"/>
    <property type="molecule type" value="Genomic_DNA"/>
</dbReference>